<keyword evidence="2" id="KW-1133">Transmembrane helix</keyword>
<evidence type="ECO:0008006" key="5">
    <source>
        <dbReference type="Google" id="ProtNLM"/>
    </source>
</evidence>
<evidence type="ECO:0000256" key="1">
    <source>
        <dbReference type="SAM" id="MobiDB-lite"/>
    </source>
</evidence>
<evidence type="ECO:0000313" key="4">
    <source>
        <dbReference type="Proteomes" id="UP001244563"/>
    </source>
</evidence>
<dbReference type="PRINTS" id="PR01217">
    <property type="entry name" value="PRICHEXTENSN"/>
</dbReference>
<dbReference type="EMBL" id="JAUSSW010000001">
    <property type="protein sequence ID" value="MDQ0100660.1"/>
    <property type="molecule type" value="Genomic_DNA"/>
</dbReference>
<feature type="compositionally biased region" description="Low complexity" evidence="1">
    <location>
        <begin position="363"/>
        <end position="393"/>
    </location>
</feature>
<accession>A0ABT9TG82</accession>
<sequence>MTDPSTTVEGVSLANYNRGLVVPLYTANGVAPSGGDATVPLCGVRYATEAEGGPANGGPVSAWMYCTDPELQSCIDGRPLHDDVDKNSGMTDFQRRAFAYIVQNGFQYTSGTESVFVTSDTDSESRYRVQQLAWCVADYNNLREYAQSICDESKLGPNDIEETLDFLAVPYVPELGISPATQGPLSVGDEARVTLKTNVAGTPINLSASTGNVTLCPDETDATLRGNLLTVDTQPVVGDSVDVDLCVTVDQPGTLKLSASVVPATDDSLNWFHNGDTDCQVFAVFNHVDSKVINASATVTVDEIPVTPTPTPTPSPSETKPVETPTPTPSPSETKPVETPTPTPSPSETKPVETPTPTPTPSPSETKPVETPTPTSTPSETTPPSSTPSETTPAVAPSEDSCEEIPGVAGNGTSNSGVCADRSVNEGSDENLASTGAQATPYVAIAAVLVLFGLVLMLVTRRKAASRHS</sequence>
<reference evidence="3 4" key="1">
    <citation type="submission" date="2023-07" db="EMBL/GenBank/DDBJ databases">
        <title>Sorghum-associated microbial communities from plants grown in Nebraska, USA.</title>
        <authorList>
            <person name="Schachtman D."/>
        </authorList>
    </citation>
    <scope>NUCLEOTIDE SEQUENCE [LARGE SCALE GENOMIC DNA]</scope>
    <source>
        <strain evidence="3 4">CC523</strain>
    </source>
</reference>
<keyword evidence="4" id="KW-1185">Reference proteome</keyword>
<evidence type="ECO:0000313" key="3">
    <source>
        <dbReference type="EMBL" id="MDQ0100660.1"/>
    </source>
</evidence>
<dbReference type="Proteomes" id="UP001244563">
    <property type="component" value="Unassembled WGS sequence"/>
</dbReference>
<dbReference type="RefSeq" id="WP_306876648.1">
    <property type="nucleotide sequence ID" value="NZ_JAUSSW010000001.1"/>
</dbReference>
<gene>
    <name evidence="3" type="ORF">J2T10_000279</name>
</gene>
<feature type="transmembrane region" description="Helical" evidence="2">
    <location>
        <begin position="439"/>
        <end position="459"/>
    </location>
</feature>
<keyword evidence="2" id="KW-0472">Membrane</keyword>
<proteinExistence type="predicted"/>
<protein>
    <recommendedName>
        <fullName evidence="5">Thioester domain-containing protein</fullName>
    </recommendedName>
</protein>
<feature type="region of interest" description="Disordered" evidence="1">
    <location>
        <begin position="304"/>
        <end position="433"/>
    </location>
</feature>
<evidence type="ECO:0000256" key="2">
    <source>
        <dbReference type="SAM" id="Phobius"/>
    </source>
</evidence>
<comment type="caution">
    <text evidence="3">The sequence shown here is derived from an EMBL/GenBank/DDBJ whole genome shotgun (WGS) entry which is preliminary data.</text>
</comment>
<name>A0ABT9TG82_PAENI</name>
<organism evidence="3 4">
    <name type="scientific">Paenarthrobacter nicotinovorans</name>
    <name type="common">Arthrobacter nicotinovorans</name>
    <dbReference type="NCBI Taxonomy" id="29320"/>
    <lineage>
        <taxon>Bacteria</taxon>
        <taxon>Bacillati</taxon>
        <taxon>Actinomycetota</taxon>
        <taxon>Actinomycetes</taxon>
        <taxon>Micrococcales</taxon>
        <taxon>Micrococcaceae</taxon>
        <taxon>Paenarthrobacter</taxon>
    </lineage>
</organism>
<keyword evidence="2" id="KW-0812">Transmembrane</keyword>